<organism evidence="1 2">
    <name type="scientific">Undibacterium flavidum</name>
    <dbReference type="NCBI Taxonomy" id="2762297"/>
    <lineage>
        <taxon>Bacteria</taxon>
        <taxon>Pseudomonadati</taxon>
        <taxon>Pseudomonadota</taxon>
        <taxon>Betaproteobacteria</taxon>
        <taxon>Burkholderiales</taxon>
        <taxon>Oxalobacteraceae</taxon>
        <taxon>Undibacterium</taxon>
    </lineage>
</organism>
<keyword evidence="2" id="KW-1185">Reference proteome</keyword>
<sequence length="77" mass="8762">MIVEAANTHAIVAFYIRIAASRHDAFFKLMTFSTPLFGSDFLLQVDVTYLEELNCGQADRVFARIKLMQTKFSEALK</sequence>
<evidence type="ECO:0000313" key="1">
    <source>
        <dbReference type="EMBL" id="MBC3872926.1"/>
    </source>
</evidence>
<evidence type="ECO:0000313" key="2">
    <source>
        <dbReference type="Proteomes" id="UP000624279"/>
    </source>
</evidence>
<dbReference type="EMBL" id="JACOGA010000003">
    <property type="protein sequence ID" value="MBC3872926.1"/>
    <property type="molecule type" value="Genomic_DNA"/>
</dbReference>
<protein>
    <submittedName>
        <fullName evidence="1">Uncharacterized protein</fullName>
    </submittedName>
</protein>
<reference evidence="1 2" key="1">
    <citation type="submission" date="2020-08" db="EMBL/GenBank/DDBJ databases">
        <title>Novel species isolated from subtropical streams in China.</title>
        <authorList>
            <person name="Lu H."/>
        </authorList>
    </citation>
    <scope>NUCLEOTIDE SEQUENCE [LARGE SCALE GENOMIC DNA]</scope>
    <source>
        <strain evidence="1 2">LX15W</strain>
    </source>
</reference>
<dbReference type="Proteomes" id="UP000624279">
    <property type="component" value="Unassembled WGS sequence"/>
</dbReference>
<comment type="caution">
    <text evidence="1">The sequence shown here is derived from an EMBL/GenBank/DDBJ whole genome shotgun (WGS) entry which is preliminary data.</text>
</comment>
<dbReference type="RefSeq" id="WP_186940956.1">
    <property type="nucleotide sequence ID" value="NZ_JACOGA010000003.1"/>
</dbReference>
<name>A0ABR6Y8J9_9BURK</name>
<accession>A0ABR6Y8J9</accession>
<proteinExistence type="predicted"/>
<gene>
    <name evidence="1" type="ORF">H8K55_04935</name>
</gene>